<gene>
    <name evidence="1" type="ORF">A3A63_01565</name>
</gene>
<accession>A0A1F6AZL8</accession>
<organism evidence="1 2">
    <name type="scientific">Candidatus Gottesmanbacteria bacterium RIFCSPLOWO2_01_FULL_46_9</name>
    <dbReference type="NCBI Taxonomy" id="1798394"/>
    <lineage>
        <taxon>Bacteria</taxon>
        <taxon>Candidatus Gottesmaniibacteriota</taxon>
    </lineage>
</organism>
<evidence type="ECO:0000313" key="1">
    <source>
        <dbReference type="EMBL" id="OGG30120.1"/>
    </source>
</evidence>
<evidence type="ECO:0000313" key="2">
    <source>
        <dbReference type="Proteomes" id="UP000176450"/>
    </source>
</evidence>
<dbReference type="Gene3D" id="3.20.20.150">
    <property type="entry name" value="Divalent-metal-dependent TIM barrel enzymes"/>
    <property type="match status" value="1"/>
</dbReference>
<sequence>MKLGIKVNADQASFTRLSEANPPLVEVWFNVNAADGYTELFDELKRRKCDVGLHFWGKLDDHIAPNIAYPDQKLIDGSIALMRQTIDIAAANRFQYVNIHPGAAAKSKVDYAKENYTVTGDPVDLETATELFLENARTLHMYALSRNVVFTVETVPARITRGWYDEKARLNPNNIYELPASAIAEAASSGLWIANDFCHTAANVITDGPDVVWTYLKGFTNHVAAATKLIHLGFVMPPYNGTDNHDELDNPILNTDAAVPNTKQMLELLKLFQNRDDVWILVEPKKNHVKNYRLAQKLLDQAFSI</sequence>
<proteinExistence type="predicted"/>
<dbReference type="InterPro" id="IPR036237">
    <property type="entry name" value="Xyl_isomerase-like_sf"/>
</dbReference>
<dbReference type="EMBL" id="MFJX01000048">
    <property type="protein sequence ID" value="OGG30120.1"/>
    <property type="molecule type" value="Genomic_DNA"/>
</dbReference>
<dbReference type="SUPFAM" id="SSF51658">
    <property type="entry name" value="Xylose isomerase-like"/>
    <property type="match status" value="1"/>
</dbReference>
<evidence type="ECO:0008006" key="3">
    <source>
        <dbReference type="Google" id="ProtNLM"/>
    </source>
</evidence>
<comment type="caution">
    <text evidence="1">The sequence shown here is derived from an EMBL/GenBank/DDBJ whole genome shotgun (WGS) entry which is preliminary data.</text>
</comment>
<dbReference type="AlphaFoldDB" id="A0A1F6AZL8"/>
<reference evidence="1 2" key="1">
    <citation type="journal article" date="2016" name="Nat. Commun.">
        <title>Thousands of microbial genomes shed light on interconnected biogeochemical processes in an aquifer system.</title>
        <authorList>
            <person name="Anantharaman K."/>
            <person name="Brown C.T."/>
            <person name="Hug L.A."/>
            <person name="Sharon I."/>
            <person name="Castelle C.J."/>
            <person name="Probst A.J."/>
            <person name="Thomas B.C."/>
            <person name="Singh A."/>
            <person name="Wilkins M.J."/>
            <person name="Karaoz U."/>
            <person name="Brodie E.L."/>
            <person name="Williams K.H."/>
            <person name="Hubbard S.S."/>
            <person name="Banfield J.F."/>
        </authorList>
    </citation>
    <scope>NUCLEOTIDE SEQUENCE [LARGE SCALE GENOMIC DNA]</scope>
</reference>
<name>A0A1F6AZL8_9BACT</name>
<protein>
    <recommendedName>
        <fullName evidence="3">Xylose isomerase-like TIM barrel domain-containing protein</fullName>
    </recommendedName>
</protein>
<dbReference type="Proteomes" id="UP000176450">
    <property type="component" value="Unassembled WGS sequence"/>
</dbReference>